<sequence>MSGDGIKLFVGNLPLDATHDEITKLFAPYGEINTCSLLRQYAFVTLKGEGAADRAIRHLDGKEYRGRPLVVEESRARPPNSTKVFVGNISATCSADDLHGLFSTFGRVLDCDKVKARLCSNVGYAFVHMERKEEAVVAIEALNGTMFKGRQLAVELSKAQPLVNQFGSAGNAGGREGLLPRPPPSLEHHQSQAAVLAAAAAAAAGLPIQVQQSVHNSFYNTTATDPTYAALKGITSARGADGVIYGALASQVYGSVADQVYSDLANHTPAPAVEEVEPPSGPDPTTLFEAARAKFFQEGQKVLAEQQVGRKGAASSESERDRSPIRGNRAPLLPDPVPGSFAQVRSKRRALLPTPPGVTEEAAPAATTTPEGSDPVARYLVPPLLSDGDRRKIIMLNLCPHITAVIVVHLLSIFESYRMLFKHQSEISTNLAFLCLLNNTLCSRSYTEYYQQMHQYQQYQQYQQQYQYLQYAYTNPPPPPPPPPATTQAQASTTAPPPPGTYTAPTTYAASEAYPPPGTYSTSGSYNASTGSYDASSGSYDSSAGYDASGGYGAYDSSGAYAAAAGSYSTSTPYEQTPAHGQPMPQRHDYPYHTPEPPYR</sequence>
<dbReference type="AlphaFoldDB" id="A0AAV6SGH8"/>
<evidence type="ECO:0000256" key="5">
    <source>
        <dbReference type="ARBA" id="ARBA00022737"/>
    </source>
</evidence>
<keyword evidence="6 10" id="KW-0694">RNA-binding</keyword>
<dbReference type="InterPro" id="IPR050502">
    <property type="entry name" value="Euk_RNA-bind_prot"/>
</dbReference>
<evidence type="ECO:0000256" key="9">
    <source>
        <dbReference type="ARBA" id="ARBA00075694"/>
    </source>
</evidence>
<feature type="region of interest" description="Disordered" evidence="11">
    <location>
        <begin position="472"/>
        <end position="515"/>
    </location>
</feature>
<evidence type="ECO:0000313" key="14">
    <source>
        <dbReference type="Proteomes" id="UP000693946"/>
    </source>
</evidence>
<comment type="caution">
    <text evidence="13">The sequence shown here is derived from an EMBL/GenBank/DDBJ whole genome shotgun (WGS) entry which is preliminary data.</text>
</comment>
<keyword evidence="3" id="KW-0963">Cytoplasm</keyword>
<comment type="subcellular location">
    <subcellularLocation>
        <location evidence="2">Cytoplasm</location>
    </subcellularLocation>
    <subcellularLocation>
        <location evidence="1">Nucleus</location>
    </subcellularLocation>
</comment>
<accession>A0AAV6SGH8</accession>
<feature type="domain" description="RRM" evidence="12">
    <location>
        <begin position="6"/>
        <end position="76"/>
    </location>
</feature>
<dbReference type="Proteomes" id="UP000693946">
    <property type="component" value="Linkage Group LG13"/>
</dbReference>
<feature type="compositionally biased region" description="Low complexity" evidence="11">
    <location>
        <begin position="501"/>
        <end position="513"/>
    </location>
</feature>
<dbReference type="Pfam" id="PF00076">
    <property type="entry name" value="RRM_1"/>
    <property type="match status" value="2"/>
</dbReference>
<keyword evidence="4" id="KW-0597">Phosphoprotein</keyword>
<organism evidence="13 14">
    <name type="scientific">Solea senegalensis</name>
    <name type="common">Senegalese sole</name>
    <dbReference type="NCBI Taxonomy" id="28829"/>
    <lineage>
        <taxon>Eukaryota</taxon>
        <taxon>Metazoa</taxon>
        <taxon>Chordata</taxon>
        <taxon>Craniata</taxon>
        <taxon>Vertebrata</taxon>
        <taxon>Euteleostomi</taxon>
        <taxon>Actinopterygii</taxon>
        <taxon>Neopterygii</taxon>
        <taxon>Teleostei</taxon>
        <taxon>Neoteleostei</taxon>
        <taxon>Acanthomorphata</taxon>
        <taxon>Carangaria</taxon>
        <taxon>Pleuronectiformes</taxon>
        <taxon>Pleuronectoidei</taxon>
        <taxon>Soleidae</taxon>
        <taxon>Solea</taxon>
    </lineage>
</organism>
<evidence type="ECO:0000256" key="3">
    <source>
        <dbReference type="ARBA" id="ARBA00022490"/>
    </source>
</evidence>
<evidence type="ECO:0000256" key="4">
    <source>
        <dbReference type="ARBA" id="ARBA00022553"/>
    </source>
</evidence>
<proteinExistence type="predicted"/>
<feature type="compositionally biased region" description="Low complexity" evidence="11">
    <location>
        <begin position="357"/>
        <end position="372"/>
    </location>
</feature>
<evidence type="ECO:0000259" key="12">
    <source>
        <dbReference type="PROSITE" id="PS50102"/>
    </source>
</evidence>
<dbReference type="EMBL" id="JAGKHQ010000005">
    <property type="protein sequence ID" value="KAG7515777.1"/>
    <property type="molecule type" value="Genomic_DNA"/>
</dbReference>
<dbReference type="GO" id="GO:0003729">
    <property type="term" value="F:mRNA binding"/>
    <property type="evidence" value="ECO:0007669"/>
    <property type="project" value="TreeGrafter"/>
</dbReference>
<feature type="compositionally biased region" description="Low complexity" evidence="11">
    <location>
        <begin position="531"/>
        <end position="547"/>
    </location>
</feature>
<dbReference type="PANTHER" id="PTHR48025">
    <property type="entry name" value="OS02G0815200 PROTEIN"/>
    <property type="match status" value="1"/>
</dbReference>
<dbReference type="SMART" id="SM00360">
    <property type="entry name" value="RRM"/>
    <property type="match status" value="2"/>
</dbReference>
<dbReference type="FunFam" id="3.30.70.330:FF:000046">
    <property type="entry name" value="RNA-binding protein 14 isoform X1"/>
    <property type="match status" value="1"/>
</dbReference>
<evidence type="ECO:0000256" key="2">
    <source>
        <dbReference type="ARBA" id="ARBA00004496"/>
    </source>
</evidence>
<dbReference type="GO" id="GO:0010467">
    <property type="term" value="P:gene expression"/>
    <property type="evidence" value="ECO:0007669"/>
    <property type="project" value="UniProtKB-ARBA"/>
</dbReference>
<evidence type="ECO:0000313" key="13">
    <source>
        <dbReference type="EMBL" id="KAG7515777.1"/>
    </source>
</evidence>
<feature type="domain" description="RRM" evidence="12">
    <location>
        <begin position="82"/>
        <end position="159"/>
    </location>
</feature>
<feature type="compositionally biased region" description="Pro residues" evidence="11">
    <location>
        <begin position="475"/>
        <end position="485"/>
    </location>
</feature>
<evidence type="ECO:0000256" key="6">
    <source>
        <dbReference type="ARBA" id="ARBA00022884"/>
    </source>
</evidence>
<keyword evidence="7" id="KW-0539">Nucleus</keyword>
<dbReference type="PANTHER" id="PTHR48025:SF1">
    <property type="entry name" value="RRM DOMAIN-CONTAINING PROTEIN"/>
    <property type="match status" value="1"/>
</dbReference>
<evidence type="ECO:0000256" key="10">
    <source>
        <dbReference type="PROSITE-ProRule" id="PRU00176"/>
    </source>
</evidence>
<keyword evidence="14" id="KW-1185">Reference proteome</keyword>
<protein>
    <recommendedName>
        <fullName evidence="8">RNA-binding protein 14</fullName>
    </recommendedName>
    <alternativeName>
        <fullName evidence="9">RNA-binding motif protein 14</fullName>
    </alternativeName>
</protein>
<evidence type="ECO:0000256" key="8">
    <source>
        <dbReference type="ARBA" id="ARBA00067851"/>
    </source>
</evidence>
<dbReference type="GO" id="GO:0005737">
    <property type="term" value="C:cytoplasm"/>
    <property type="evidence" value="ECO:0007669"/>
    <property type="project" value="UniProtKB-SubCell"/>
</dbReference>
<keyword evidence="5" id="KW-0677">Repeat</keyword>
<gene>
    <name evidence="13" type="ORF">JOB18_015856</name>
</gene>
<feature type="region of interest" description="Disordered" evidence="11">
    <location>
        <begin position="531"/>
        <end position="552"/>
    </location>
</feature>
<reference evidence="13 14" key="1">
    <citation type="journal article" date="2021" name="Sci. Rep.">
        <title>Chromosome anchoring in Senegalese sole (Solea senegalensis) reveals sex-associated markers and genome rearrangements in flatfish.</title>
        <authorList>
            <person name="Guerrero-Cozar I."/>
            <person name="Gomez-Garrido J."/>
            <person name="Berbel C."/>
            <person name="Martinez-Blanch J.F."/>
            <person name="Alioto T."/>
            <person name="Claros M.G."/>
            <person name="Gagnaire P.A."/>
            <person name="Manchado M."/>
        </authorList>
    </citation>
    <scope>NUCLEOTIDE SEQUENCE [LARGE SCALE GENOMIC DNA]</scope>
    <source>
        <strain evidence="13">Sse05_10M</strain>
    </source>
</reference>
<dbReference type="GO" id="GO:0005634">
    <property type="term" value="C:nucleus"/>
    <property type="evidence" value="ECO:0007669"/>
    <property type="project" value="UniProtKB-SubCell"/>
</dbReference>
<name>A0AAV6SGH8_SOLSE</name>
<dbReference type="InterPro" id="IPR000504">
    <property type="entry name" value="RRM_dom"/>
</dbReference>
<feature type="region of interest" description="Disordered" evidence="11">
    <location>
        <begin position="305"/>
        <end position="374"/>
    </location>
</feature>
<dbReference type="GO" id="GO:0098534">
    <property type="term" value="P:centriole assembly"/>
    <property type="evidence" value="ECO:0007669"/>
    <property type="project" value="UniProtKB-ARBA"/>
</dbReference>
<feature type="region of interest" description="Disordered" evidence="11">
    <location>
        <begin position="564"/>
        <end position="600"/>
    </location>
</feature>
<evidence type="ECO:0000256" key="1">
    <source>
        <dbReference type="ARBA" id="ARBA00004123"/>
    </source>
</evidence>
<evidence type="ECO:0000256" key="11">
    <source>
        <dbReference type="SAM" id="MobiDB-lite"/>
    </source>
</evidence>
<evidence type="ECO:0000256" key="7">
    <source>
        <dbReference type="ARBA" id="ARBA00023242"/>
    </source>
</evidence>
<dbReference type="PROSITE" id="PS50102">
    <property type="entry name" value="RRM"/>
    <property type="match status" value="2"/>
</dbReference>